<accession>A0ABW3VIG3</accession>
<dbReference type="Proteomes" id="UP001597182">
    <property type="component" value="Unassembled WGS sequence"/>
</dbReference>
<evidence type="ECO:0000256" key="3">
    <source>
        <dbReference type="ARBA" id="ARBA00023163"/>
    </source>
</evidence>
<reference evidence="7" key="1">
    <citation type="journal article" date="2019" name="Int. J. Syst. Evol. Microbiol.">
        <title>The Global Catalogue of Microorganisms (GCM) 10K type strain sequencing project: providing services to taxonomists for standard genome sequencing and annotation.</title>
        <authorList>
            <consortium name="The Broad Institute Genomics Platform"/>
            <consortium name="The Broad Institute Genome Sequencing Center for Infectious Disease"/>
            <person name="Wu L."/>
            <person name="Ma J."/>
        </authorList>
    </citation>
    <scope>NUCLEOTIDE SEQUENCE [LARGE SCALE GENOMIC DNA]</scope>
    <source>
        <strain evidence="7">CCUG 49018</strain>
    </source>
</reference>
<comment type="caution">
    <text evidence="6">The sequence shown here is derived from an EMBL/GenBank/DDBJ whole genome shotgun (WGS) entry which is preliminary data.</text>
</comment>
<keyword evidence="7" id="KW-1185">Reference proteome</keyword>
<evidence type="ECO:0000256" key="2">
    <source>
        <dbReference type="ARBA" id="ARBA00023125"/>
    </source>
</evidence>
<feature type="DNA-binding region" description="H-T-H motif" evidence="4">
    <location>
        <begin position="44"/>
        <end position="63"/>
    </location>
</feature>
<dbReference type="PROSITE" id="PS50977">
    <property type="entry name" value="HTH_TETR_2"/>
    <property type="match status" value="1"/>
</dbReference>
<name>A0ABW3VIG3_9PSEU</name>
<dbReference type="PRINTS" id="PR00455">
    <property type="entry name" value="HTHTETR"/>
</dbReference>
<protein>
    <submittedName>
        <fullName evidence="6">TetR/AcrR family transcriptional regulator</fullName>
    </submittedName>
</protein>
<dbReference type="EMBL" id="JBHTMB010000137">
    <property type="protein sequence ID" value="MFD1234663.1"/>
    <property type="molecule type" value="Genomic_DNA"/>
</dbReference>
<keyword evidence="1" id="KW-0805">Transcription regulation</keyword>
<feature type="domain" description="HTH tetR-type" evidence="5">
    <location>
        <begin position="21"/>
        <end position="81"/>
    </location>
</feature>
<evidence type="ECO:0000313" key="7">
    <source>
        <dbReference type="Proteomes" id="UP001597182"/>
    </source>
</evidence>
<sequence>MPEVKGQRRDYRSPVREEAARRTRRAVVAAATTLFTERGYTGASLRDVAELAGVARPTAAAVFGSKPALLRQVLDEALAGDDEPVPVARRPWFAPVWEAAHPVDVLRAYSEVCLVIARRAGRLFEVTRRAADESAEIGQLWVTLVQNRRAGAEMVVRKVRETGPLRRDLDLDRAIDALWVLNDPAHYMALVVERGWSDAEFTAWLTTQMTAALLDASVP</sequence>
<keyword evidence="2 4" id="KW-0238">DNA-binding</keyword>
<dbReference type="PANTHER" id="PTHR30055">
    <property type="entry name" value="HTH-TYPE TRANSCRIPTIONAL REGULATOR RUTR"/>
    <property type="match status" value="1"/>
</dbReference>
<organism evidence="6 7">
    <name type="scientific">Pseudonocardia benzenivorans</name>
    <dbReference type="NCBI Taxonomy" id="228005"/>
    <lineage>
        <taxon>Bacteria</taxon>
        <taxon>Bacillati</taxon>
        <taxon>Actinomycetota</taxon>
        <taxon>Actinomycetes</taxon>
        <taxon>Pseudonocardiales</taxon>
        <taxon>Pseudonocardiaceae</taxon>
        <taxon>Pseudonocardia</taxon>
    </lineage>
</organism>
<evidence type="ECO:0000313" key="6">
    <source>
        <dbReference type="EMBL" id="MFD1234663.1"/>
    </source>
</evidence>
<dbReference type="SUPFAM" id="SSF48498">
    <property type="entry name" value="Tetracyclin repressor-like, C-terminal domain"/>
    <property type="match status" value="1"/>
</dbReference>
<dbReference type="PANTHER" id="PTHR30055:SF234">
    <property type="entry name" value="HTH-TYPE TRANSCRIPTIONAL REGULATOR BETI"/>
    <property type="match status" value="1"/>
</dbReference>
<evidence type="ECO:0000256" key="1">
    <source>
        <dbReference type="ARBA" id="ARBA00023015"/>
    </source>
</evidence>
<dbReference type="InterPro" id="IPR009057">
    <property type="entry name" value="Homeodomain-like_sf"/>
</dbReference>
<proteinExistence type="predicted"/>
<dbReference type="InterPro" id="IPR001647">
    <property type="entry name" value="HTH_TetR"/>
</dbReference>
<dbReference type="RefSeq" id="WP_103380488.1">
    <property type="nucleotide sequence ID" value="NZ_BAABKS010000085.1"/>
</dbReference>
<dbReference type="InterPro" id="IPR036271">
    <property type="entry name" value="Tet_transcr_reg_TetR-rel_C_sf"/>
</dbReference>
<dbReference type="Gene3D" id="1.10.357.10">
    <property type="entry name" value="Tetracycline Repressor, domain 2"/>
    <property type="match status" value="1"/>
</dbReference>
<gene>
    <name evidence="6" type="ORF">ACFQ34_15340</name>
</gene>
<dbReference type="Pfam" id="PF00440">
    <property type="entry name" value="TetR_N"/>
    <property type="match status" value="1"/>
</dbReference>
<dbReference type="SUPFAM" id="SSF46689">
    <property type="entry name" value="Homeodomain-like"/>
    <property type="match status" value="1"/>
</dbReference>
<dbReference type="InterPro" id="IPR050109">
    <property type="entry name" value="HTH-type_TetR-like_transc_reg"/>
</dbReference>
<keyword evidence="3" id="KW-0804">Transcription</keyword>
<evidence type="ECO:0000256" key="4">
    <source>
        <dbReference type="PROSITE-ProRule" id="PRU00335"/>
    </source>
</evidence>
<evidence type="ECO:0000259" key="5">
    <source>
        <dbReference type="PROSITE" id="PS50977"/>
    </source>
</evidence>